<sequence length="160" mass="18492">MLALRAKADRGVFLTGYRFFQNFYFSDTLKHGRMRREIKGHIIMECLARPAWNRCLGTAILDILVGDVGISRIHPVQHPLCQQFTSVENHVQILDGSDVVDVYRVRRHVFSSGFLKRRLGWRKPYRKRLHEGQASSKEILNRSGLRILIVCSTRSLSLQS</sequence>
<proteinExistence type="predicted"/>
<protein>
    <submittedName>
        <fullName evidence="1">Uncharacterized protein</fullName>
    </submittedName>
</protein>
<dbReference type="EMBL" id="CAADFY010000066">
    <property type="protein sequence ID" value="VFK55244.1"/>
    <property type="molecule type" value="Genomic_DNA"/>
</dbReference>
<accession>A0A450ZN83</accession>
<organism evidence="1">
    <name type="scientific">Candidatus Kentrum sp. TUN</name>
    <dbReference type="NCBI Taxonomy" id="2126343"/>
    <lineage>
        <taxon>Bacteria</taxon>
        <taxon>Pseudomonadati</taxon>
        <taxon>Pseudomonadota</taxon>
        <taxon>Gammaproteobacteria</taxon>
        <taxon>Candidatus Kentrum</taxon>
    </lineage>
</organism>
<dbReference type="AlphaFoldDB" id="A0A450ZN83"/>
<reference evidence="1" key="1">
    <citation type="submission" date="2019-02" db="EMBL/GenBank/DDBJ databases">
        <authorList>
            <person name="Gruber-Vodicka R. H."/>
            <person name="Seah K. B. B."/>
        </authorList>
    </citation>
    <scope>NUCLEOTIDE SEQUENCE</scope>
    <source>
        <strain evidence="2">BECK_BY2</strain>
        <strain evidence="1">BECK_BY3</strain>
    </source>
</reference>
<gene>
    <name evidence="2" type="ORF">BECKTUN1418E_GA0071001_102911</name>
    <name evidence="1" type="ORF">BECKTUN1418F_GA0071002_10666</name>
</gene>
<evidence type="ECO:0000313" key="2">
    <source>
        <dbReference type="EMBL" id="VFK55416.1"/>
    </source>
</evidence>
<evidence type="ECO:0000313" key="1">
    <source>
        <dbReference type="EMBL" id="VFK55244.1"/>
    </source>
</evidence>
<name>A0A450ZN83_9GAMM</name>
<dbReference type="EMBL" id="CAADFV010000029">
    <property type="protein sequence ID" value="VFK55416.1"/>
    <property type="molecule type" value="Genomic_DNA"/>
</dbReference>